<evidence type="ECO:0000256" key="1">
    <source>
        <dbReference type="SAM" id="MobiDB-lite"/>
    </source>
</evidence>
<proteinExistence type="predicted"/>
<feature type="chain" id="PRO_5037009994" evidence="2">
    <location>
        <begin position="29"/>
        <end position="138"/>
    </location>
</feature>
<feature type="compositionally biased region" description="Basic and acidic residues" evidence="1">
    <location>
        <begin position="76"/>
        <end position="99"/>
    </location>
</feature>
<evidence type="ECO:0000313" key="3">
    <source>
        <dbReference type="Proteomes" id="UP000887561"/>
    </source>
</evidence>
<keyword evidence="3" id="KW-1185">Reference proteome</keyword>
<name>A0A915LGQ9_MELJA</name>
<accession>A0A915LGQ9</accession>
<sequence>MHQSSNYTNLALLVPALLILLMLLPAASLIHCLNKKKKDKGKDKPIKGKAAKVEEKKVHVFIPKLEIIPKKLTAPEQKDVKKEEKKPVDSKGHSPKENKPLQAQSVQQVIKPTESAAKGKDAAKLSYNEDALKFPVGA</sequence>
<evidence type="ECO:0000256" key="2">
    <source>
        <dbReference type="SAM" id="SignalP"/>
    </source>
</evidence>
<feature type="signal peptide" evidence="2">
    <location>
        <begin position="1"/>
        <end position="28"/>
    </location>
</feature>
<feature type="compositionally biased region" description="Polar residues" evidence="1">
    <location>
        <begin position="101"/>
        <end position="110"/>
    </location>
</feature>
<organism evidence="3 4">
    <name type="scientific">Meloidogyne javanica</name>
    <name type="common">Root-knot nematode worm</name>
    <dbReference type="NCBI Taxonomy" id="6303"/>
    <lineage>
        <taxon>Eukaryota</taxon>
        <taxon>Metazoa</taxon>
        <taxon>Ecdysozoa</taxon>
        <taxon>Nematoda</taxon>
        <taxon>Chromadorea</taxon>
        <taxon>Rhabditida</taxon>
        <taxon>Tylenchina</taxon>
        <taxon>Tylenchomorpha</taxon>
        <taxon>Tylenchoidea</taxon>
        <taxon>Meloidogynidae</taxon>
        <taxon>Meloidogyninae</taxon>
        <taxon>Meloidogyne</taxon>
        <taxon>Meloidogyne incognita group</taxon>
    </lineage>
</organism>
<dbReference type="WBParaSite" id="scaffold11926_cov176.g15973">
    <property type="protein sequence ID" value="scaffold11926_cov176.g15973"/>
    <property type="gene ID" value="scaffold11926_cov176.g15973"/>
</dbReference>
<evidence type="ECO:0000313" key="4">
    <source>
        <dbReference type="WBParaSite" id="scaffold11926_cov176.g15973"/>
    </source>
</evidence>
<dbReference type="Proteomes" id="UP000887561">
    <property type="component" value="Unplaced"/>
</dbReference>
<feature type="region of interest" description="Disordered" evidence="1">
    <location>
        <begin position="73"/>
        <end position="122"/>
    </location>
</feature>
<protein>
    <submittedName>
        <fullName evidence="4">Uncharacterized protein</fullName>
    </submittedName>
</protein>
<reference evidence="4" key="1">
    <citation type="submission" date="2022-11" db="UniProtKB">
        <authorList>
            <consortium name="WormBaseParasite"/>
        </authorList>
    </citation>
    <scope>IDENTIFICATION</scope>
</reference>
<keyword evidence="2" id="KW-0732">Signal</keyword>
<dbReference type="AlphaFoldDB" id="A0A915LGQ9"/>